<dbReference type="CDD" id="cd06533">
    <property type="entry name" value="Glyco_transf_WecG_TagA"/>
    <property type="match status" value="1"/>
</dbReference>
<dbReference type="Proteomes" id="UP000031057">
    <property type="component" value="Unassembled WGS sequence"/>
</dbReference>
<evidence type="ECO:0008006" key="5">
    <source>
        <dbReference type="Google" id="ProtNLM"/>
    </source>
</evidence>
<evidence type="ECO:0000313" key="3">
    <source>
        <dbReference type="EMBL" id="KHK90020.1"/>
    </source>
</evidence>
<evidence type="ECO:0000256" key="2">
    <source>
        <dbReference type="ARBA" id="ARBA00022679"/>
    </source>
</evidence>
<sequence>MTNRLQILGMPIDRLPPNEFVDQFVDKAILGRSGYVCVPNVHQCILFHDELEHREIVNGADFVMSDSTVLQKFVARKYRLSAVPVLRGDQLMLALCRRAAAGGLPIALVGGKDDKVLARMVAELRRQCPGLEVVYAYSPPFRELSVEEEATMLAAILKSGAKMLFVGLGCPKQERWMARYSDRLPLMMIGVGAAFDFISGQVKTSPGWMHSAGLEWFHRLLSEPGRLWRRYLSTSPRFIWLYLTRDWIASLQNK</sequence>
<protein>
    <recommendedName>
        <fullName evidence="5">Glycosyl transferase</fullName>
    </recommendedName>
</protein>
<dbReference type="Pfam" id="PF03808">
    <property type="entry name" value="Glyco_tran_WecG"/>
    <property type="match status" value="1"/>
</dbReference>
<dbReference type="EMBL" id="JTDI01000006">
    <property type="protein sequence ID" value="KHK90020.1"/>
    <property type="molecule type" value="Genomic_DNA"/>
</dbReference>
<comment type="caution">
    <text evidence="3">The sequence shown here is derived from an EMBL/GenBank/DDBJ whole genome shotgun (WGS) entry which is preliminary data.</text>
</comment>
<keyword evidence="4" id="KW-1185">Reference proteome</keyword>
<accession>A0A0B1ZL77</accession>
<dbReference type="RefSeq" id="WP_039287698.1">
    <property type="nucleotide sequence ID" value="NZ_JTDI01000006.1"/>
</dbReference>
<dbReference type="GO" id="GO:0016758">
    <property type="term" value="F:hexosyltransferase activity"/>
    <property type="evidence" value="ECO:0007669"/>
    <property type="project" value="TreeGrafter"/>
</dbReference>
<dbReference type="OrthoDB" id="9771846at2"/>
<dbReference type="STRING" id="1348853.LK12_19245"/>
<dbReference type="NCBIfam" id="TIGR00696">
    <property type="entry name" value="wecG_tagA_cpsF"/>
    <property type="match status" value="1"/>
</dbReference>
<reference evidence="3 4" key="1">
    <citation type="submission" date="2014-10" db="EMBL/GenBank/DDBJ databases">
        <title>Genome sequence of Novosphingobium malaysiense MUSC 273(T).</title>
        <authorList>
            <person name="Lee L.-H."/>
        </authorList>
    </citation>
    <scope>NUCLEOTIDE SEQUENCE [LARGE SCALE GENOMIC DNA]</scope>
    <source>
        <strain evidence="3 4">MUSC 273</strain>
    </source>
</reference>
<dbReference type="PANTHER" id="PTHR34136:SF1">
    <property type="entry name" value="UDP-N-ACETYL-D-MANNOSAMINURONIC ACID TRANSFERASE"/>
    <property type="match status" value="1"/>
</dbReference>
<proteinExistence type="predicted"/>
<evidence type="ECO:0000313" key="4">
    <source>
        <dbReference type="Proteomes" id="UP000031057"/>
    </source>
</evidence>
<keyword evidence="1" id="KW-0328">Glycosyltransferase</keyword>
<dbReference type="PANTHER" id="PTHR34136">
    <property type="match status" value="1"/>
</dbReference>
<gene>
    <name evidence="3" type="ORF">LK12_19245</name>
</gene>
<name>A0A0B1ZL77_9SPHN</name>
<dbReference type="InterPro" id="IPR004629">
    <property type="entry name" value="WecG_TagA_CpsF"/>
</dbReference>
<evidence type="ECO:0000256" key="1">
    <source>
        <dbReference type="ARBA" id="ARBA00022676"/>
    </source>
</evidence>
<keyword evidence="2" id="KW-0808">Transferase</keyword>
<dbReference type="AlphaFoldDB" id="A0A0B1ZL77"/>
<organism evidence="3 4">
    <name type="scientific">Novosphingobium malaysiense</name>
    <dbReference type="NCBI Taxonomy" id="1348853"/>
    <lineage>
        <taxon>Bacteria</taxon>
        <taxon>Pseudomonadati</taxon>
        <taxon>Pseudomonadota</taxon>
        <taxon>Alphaproteobacteria</taxon>
        <taxon>Sphingomonadales</taxon>
        <taxon>Sphingomonadaceae</taxon>
        <taxon>Novosphingobium</taxon>
    </lineage>
</organism>